<comment type="caution">
    <text evidence="1">The sequence shown here is derived from an EMBL/GenBank/DDBJ whole genome shotgun (WGS) entry which is preliminary data.</text>
</comment>
<proteinExistence type="predicted"/>
<gene>
    <name evidence="1" type="ORF">EW026_g6788</name>
</gene>
<evidence type="ECO:0000313" key="2">
    <source>
        <dbReference type="Proteomes" id="UP000309038"/>
    </source>
</evidence>
<dbReference type="EMBL" id="SGPJ01000404">
    <property type="protein sequence ID" value="THG94735.1"/>
    <property type="molecule type" value="Genomic_DNA"/>
</dbReference>
<dbReference type="AlphaFoldDB" id="A0A4S4K9X4"/>
<name>A0A4S4K9X4_9APHY</name>
<sequence length="173" mass="19904">MDPGSLAMLCSGCPHIGINIDPDWQEQAENKRFVDALFHTINGNFPQNQKRKKFNLDNFPVTMGALYFANEEDIRKFMAGLPPYKAEHSTCHKFGVMEFAGHWGEVLIYKKASAVWTKEMTSVHHHDVINNYHNDMNICRTHTMAHFLSGKYKEVVNMHENAVHTVTKLEEEI</sequence>
<organism evidence="1 2">
    <name type="scientific">Hermanssonia centrifuga</name>
    <dbReference type="NCBI Taxonomy" id="98765"/>
    <lineage>
        <taxon>Eukaryota</taxon>
        <taxon>Fungi</taxon>
        <taxon>Dikarya</taxon>
        <taxon>Basidiomycota</taxon>
        <taxon>Agaricomycotina</taxon>
        <taxon>Agaricomycetes</taxon>
        <taxon>Polyporales</taxon>
        <taxon>Meruliaceae</taxon>
        <taxon>Hermanssonia</taxon>
    </lineage>
</organism>
<reference evidence="1 2" key="1">
    <citation type="submission" date="2019-02" db="EMBL/GenBank/DDBJ databases">
        <title>Genome sequencing of the rare red list fungi Phlebia centrifuga.</title>
        <authorList>
            <person name="Buettner E."/>
            <person name="Kellner H."/>
        </authorList>
    </citation>
    <scope>NUCLEOTIDE SEQUENCE [LARGE SCALE GENOMIC DNA]</scope>
    <source>
        <strain evidence="1 2">DSM 108282</strain>
    </source>
</reference>
<dbReference type="Proteomes" id="UP000309038">
    <property type="component" value="Unassembled WGS sequence"/>
</dbReference>
<keyword evidence="2" id="KW-1185">Reference proteome</keyword>
<protein>
    <submittedName>
        <fullName evidence="1">Uncharacterized protein</fullName>
    </submittedName>
</protein>
<evidence type="ECO:0000313" key="1">
    <source>
        <dbReference type="EMBL" id="THG94735.1"/>
    </source>
</evidence>
<accession>A0A4S4K9X4</accession>